<protein>
    <submittedName>
        <fullName evidence="5">ABC transporter substrate-binding protein</fullName>
    </submittedName>
</protein>
<feature type="signal peptide" evidence="4">
    <location>
        <begin position="1"/>
        <end position="20"/>
    </location>
</feature>
<dbReference type="Pfam" id="PF13416">
    <property type="entry name" value="SBP_bac_8"/>
    <property type="match status" value="1"/>
</dbReference>
<name>A0ABT4B9H5_9ACTN</name>
<reference evidence="5" key="1">
    <citation type="submission" date="2022-11" db="EMBL/GenBank/DDBJ databases">
        <authorList>
            <person name="Somphong A."/>
            <person name="Phongsopitanun W."/>
        </authorList>
    </citation>
    <scope>NUCLEOTIDE SEQUENCE</scope>
    <source>
        <strain evidence="5">Pm04-4</strain>
    </source>
</reference>
<evidence type="ECO:0000256" key="4">
    <source>
        <dbReference type="SAM" id="SignalP"/>
    </source>
</evidence>
<evidence type="ECO:0000256" key="3">
    <source>
        <dbReference type="ARBA" id="ARBA00022729"/>
    </source>
</evidence>
<comment type="caution">
    <text evidence="5">The sequence shown here is derived from an EMBL/GenBank/DDBJ whole genome shotgun (WGS) entry which is preliminary data.</text>
</comment>
<dbReference type="EMBL" id="JAPNTZ010000014">
    <property type="protein sequence ID" value="MCY1143116.1"/>
    <property type="molecule type" value="Genomic_DNA"/>
</dbReference>
<keyword evidence="2" id="KW-0813">Transport</keyword>
<dbReference type="RefSeq" id="WP_267567600.1">
    <property type="nucleotide sequence ID" value="NZ_JAPNTZ010000014.1"/>
</dbReference>
<evidence type="ECO:0000313" key="5">
    <source>
        <dbReference type="EMBL" id="MCY1143116.1"/>
    </source>
</evidence>
<dbReference type="CDD" id="cd14748">
    <property type="entry name" value="PBP2_UgpB"/>
    <property type="match status" value="1"/>
</dbReference>
<feature type="chain" id="PRO_5045288557" evidence="4">
    <location>
        <begin position="21"/>
        <end position="434"/>
    </location>
</feature>
<dbReference type="InterPro" id="IPR006059">
    <property type="entry name" value="SBP"/>
</dbReference>
<evidence type="ECO:0000313" key="6">
    <source>
        <dbReference type="Proteomes" id="UP001151002"/>
    </source>
</evidence>
<dbReference type="Gene3D" id="3.40.190.10">
    <property type="entry name" value="Periplasmic binding protein-like II"/>
    <property type="match status" value="1"/>
</dbReference>
<keyword evidence="6" id="KW-1185">Reference proteome</keyword>
<evidence type="ECO:0000256" key="1">
    <source>
        <dbReference type="ARBA" id="ARBA00008520"/>
    </source>
</evidence>
<keyword evidence="3 4" id="KW-0732">Signal</keyword>
<sequence length="434" mass="46403">MTKPLRLLAGGVGAALLLSACMGGTSDDGKDSAAGYDPAATVELTWWTGQTEEAEKVAEALAAEYHTAHPNVTIKTSPGAPTTDDLLTKLSAGFAGGSYPDISYAYGNWAGDLGASGKTQDLTAYVQDPSFKWTEMPEAARTVATANDKVIGIPALVDNLAVIYNKSIFDKAGVAYPTDEWTWEDFRSAAKKLTDPATKTYGTAYSVSGSEDTTWHLWPLLWQNGGKILDGTKPAFNSDAGVTALETLRQMAVDDKSMYLDQTDEKYHPLFNSGRVAMIITGPWALLEIKEAKLSYGVSNLPGVNGDHQTVSGPDLWVLFDHNDANRAGAARDFIKWLTSAQTDAKWNLAVGNLPLRSSEQSTPEFAAYVKEYPGGQKFFDNLANAKQARPTVPGYEVLSRNVGDAIASVLQGKTSSKDALDAAAKKSADAVVN</sequence>
<accession>A0ABT4B9H5</accession>
<organism evidence="5 6">
    <name type="scientific">Paractinoplanes pyxinae</name>
    <dbReference type="NCBI Taxonomy" id="2997416"/>
    <lineage>
        <taxon>Bacteria</taxon>
        <taxon>Bacillati</taxon>
        <taxon>Actinomycetota</taxon>
        <taxon>Actinomycetes</taxon>
        <taxon>Micromonosporales</taxon>
        <taxon>Micromonosporaceae</taxon>
        <taxon>Paractinoplanes</taxon>
    </lineage>
</organism>
<dbReference type="SUPFAM" id="SSF53850">
    <property type="entry name" value="Periplasmic binding protein-like II"/>
    <property type="match status" value="1"/>
</dbReference>
<dbReference type="PANTHER" id="PTHR30061:SF50">
    <property type="entry name" value="MALTOSE_MALTODEXTRIN-BINDING PERIPLASMIC PROTEIN"/>
    <property type="match status" value="1"/>
</dbReference>
<evidence type="ECO:0000256" key="2">
    <source>
        <dbReference type="ARBA" id="ARBA00022448"/>
    </source>
</evidence>
<gene>
    <name evidence="5" type="ORF">OWR29_34405</name>
</gene>
<proteinExistence type="inferred from homology"/>
<dbReference type="PANTHER" id="PTHR30061">
    <property type="entry name" value="MALTOSE-BINDING PERIPLASMIC PROTEIN"/>
    <property type="match status" value="1"/>
</dbReference>
<comment type="similarity">
    <text evidence="1">Belongs to the bacterial solute-binding protein 1 family.</text>
</comment>
<dbReference type="PROSITE" id="PS51257">
    <property type="entry name" value="PROKAR_LIPOPROTEIN"/>
    <property type="match status" value="1"/>
</dbReference>
<dbReference type="Proteomes" id="UP001151002">
    <property type="component" value="Unassembled WGS sequence"/>
</dbReference>